<dbReference type="InterPro" id="IPR029016">
    <property type="entry name" value="GAF-like_dom_sf"/>
</dbReference>
<reference evidence="7" key="1">
    <citation type="submission" date="2022-11" db="EMBL/GenBank/DDBJ databases">
        <authorList>
            <person name="Morgan W.R."/>
            <person name="Tartar A."/>
        </authorList>
    </citation>
    <scope>NUCLEOTIDE SEQUENCE</scope>
    <source>
        <strain evidence="7">ARSEF 373</strain>
    </source>
</reference>
<dbReference type="PANTHER" id="PTHR43102">
    <property type="entry name" value="SLR1143 PROTEIN"/>
    <property type="match status" value="1"/>
</dbReference>
<sequence length="776" mass="85069">MSISSTGSSSNGDRSKGSSVSYSMFPMVGKTYRVRITEDIERDLRFLGQSRVDALTTEFDMTLVKEKQNLKIYELVEKEFYTMKGVSTVNAPLSEVMQMLRMDSTAKLRDIMGEVFGTLFLDGVVLYKAKDDPSRMNESLSVNWTALQSSKPHLPHRDYVFLRYGDIFEKNAEHGSMYQSNGSGLYIGASIWESIELDGCAPLPASANVVRLRFRRCGIVVEETNADDGLKISFYLSESHPGRASVSSLTKAWMLKMVSVAAEISNTVVARALASQNILTKKQFVKDGICCFICVKAFSMFRRKHHCRVCGDVVCSKCSEMKSLKQGGINKEIRVCQQCRNNSSASVRSSDSDSRTGRSVSSKPSFSNFSVSSSDASNSLYEDESFASNSVTSNSSAPPAIPEHGLGSLSDTNSESARLKTYPSAPRMRPVAEMSTTGQPKLVSAKSSSDMILLNPSSKQASPSSPEAANDMILLGGRPKLRQKDRAESSTSTYSDYGGGVYSMDSNASLTEDEMAAVELSATVRENTPFSYALSYSSRQDWPKAPVPLNEVHRLKKVRELLLVDPGQHFQEMCEYAAAEMGCQIAAICFIGDKSGFLMSKVGLEKRELPRNVLFDSHTIMSEDPTIILDATEDIRFINNPLVKEGKIRFYAGFPLITSDGHIVGSFSVADHYARESLTGDKFLFLKNLAEVAIRGVEQNTANGGAVQPPVGMTAPIPVSAPIIDVPTTALATAGDNLHIPPPPEMNIEQAHLTMQELLRTAYSTQYQVRMQVNSK</sequence>
<dbReference type="AlphaFoldDB" id="A0AAV2YTT4"/>
<dbReference type="SMART" id="SM00064">
    <property type="entry name" value="FYVE"/>
    <property type="match status" value="1"/>
</dbReference>
<protein>
    <recommendedName>
        <fullName evidence="6">FYVE-type domain-containing protein</fullName>
    </recommendedName>
</protein>
<dbReference type="Gene3D" id="3.30.450.40">
    <property type="match status" value="1"/>
</dbReference>
<dbReference type="EMBL" id="DAKRPA010000156">
    <property type="protein sequence ID" value="DAZ96778.1"/>
    <property type="molecule type" value="Genomic_DNA"/>
</dbReference>
<dbReference type="InterPro" id="IPR023393">
    <property type="entry name" value="START-like_dom_sf"/>
</dbReference>
<evidence type="ECO:0000256" key="5">
    <source>
        <dbReference type="SAM" id="MobiDB-lite"/>
    </source>
</evidence>
<dbReference type="Proteomes" id="UP001146120">
    <property type="component" value="Unassembled WGS sequence"/>
</dbReference>
<accession>A0AAV2YTT4</accession>
<keyword evidence="8" id="KW-1185">Reference proteome</keyword>
<feature type="compositionally biased region" description="Low complexity" evidence="5">
    <location>
        <begin position="389"/>
        <end position="398"/>
    </location>
</feature>
<evidence type="ECO:0000313" key="7">
    <source>
        <dbReference type="EMBL" id="DAZ96778.1"/>
    </source>
</evidence>
<dbReference type="Pfam" id="PF01363">
    <property type="entry name" value="FYVE"/>
    <property type="match status" value="1"/>
</dbReference>
<evidence type="ECO:0000313" key="8">
    <source>
        <dbReference type="Proteomes" id="UP001146120"/>
    </source>
</evidence>
<dbReference type="SUPFAM" id="SSF55781">
    <property type="entry name" value="GAF domain-like"/>
    <property type="match status" value="1"/>
</dbReference>
<dbReference type="PROSITE" id="PS50178">
    <property type="entry name" value="ZF_FYVE"/>
    <property type="match status" value="1"/>
</dbReference>
<dbReference type="PANTHER" id="PTHR43102:SF2">
    <property type="entry name" value="GAF DOMAIN-CONTAINING PROTEIN"/>
    <property type="match status" value="1"/>
</dbReference>
<dbReference type="InterPro" id="IPR011011">
    <property type="entry name" value="Znf_FYVE_PHD"/>
</dbReference>
<keyword evidence="2 4" id="KW-0863">Zinc-finger</keyword>
<dbReference type="InterPro" id="IPR000306">
    <property type="entry name" value="Znf_FYVE"/>
</dbReference>
<reference evidence="7" key="2">
    <citation type="journal article" date="2023" name="Microbiol Resour">
        <title>Decontamination and Annotation of the Draft Genome Sequence of the Oomycete Lagenidium giganteum ARSEF 373.</title>
        <authorList>
            <person name="Morgan W.R."/>
            <person name="Tartar A."/>
        </authorList>
    </citation>
    <scope>NUCLEOTIDE SEQUENCE</scope>
    <source>
        <strain evidence="7">ARSEF 373</strain>
    </source>
</reference>
<feature type="region of interest" description="Disordered" evidence="5">
    <location>
        <begin position="389"/>
        <end position="449"/>
    </location>
</feature>
<evidence type="ECO:0000256" key="1">
    <source>
        <dbReference type="ARBA" id="ARBA00022723"/>
    </source>
</evidence>
<evidence type="ECO:0000256" key="3">
    <source>
        <dbReference type="ARBA" id="ARBA00022833"/>
    </source>
</evidence>
<dbReference type="InterPro" id="IPR013083">
    <property type="entry name" value="Znf_RING/FYVE/PHD"/>
</dbReference>
<feature type="region of interest" description="Disordered" evidence="5">
    <location>
        <begin position="344"/>
        <end position="371"/>
    </location>
</feature>
<dbReference type="SUPFAM" id="SSF57903">
    <property type="entry name" value="FYVE/PHD zinc finger"/>
    <property type="match status" value="1"/>
</dbReference>
<dbReference type="Gene3D" id="3.30.40.10">
    <property type="entry name" value="Zinc/RING finger domain, C3HC4 (zinc finger)"/>
    <property type="match status" value="1"/>
</dbReference>
<evidence type="ECO:0000259" key="6">
    <source>
        <dbReference type="PROSITE" id="PS50178"/>
    </source>
</evidence>
<proteinExistence type="predicted"/>
<feature type="compositionally biased region" description="Low complexity" evidence="5">
    <location>
        <begin position="357"/>
        <end position="371"/>
    </location>
</feature>
<comment type="caution">
    <text evidence="7">The sequence shown here is derived from an EMBL/GenBank/DDBJ whole genome shotgun (WGS) entry which is preliminary data.</text>
</comment>
<keyword evidence="1" id="KW-0479">Metal-binding</keyword>
<name>A0AAV2YTT4_9STRA</name>
<evidence type="ECO:0000256" key="4">
    <source>
        <dbReference type="PROSITE-ProRule" id="PRU00091"/>
    </source>
</evidence>
<dbReference type="GO" id="GO:0008270">
    <property type="term" value="F:zinc ion binding"/>
    <property type="evidence" value="ECO:0007669"/>
    <property type="project" value="UniProtKB-KW"/>
</dbReference>
<dbReference type="SUPFAM" id="SSF55961">
    <property type="entry name" value="Bet v1-like"/>
    <property type="match status" value="1"/>
</dbReference>
<keyword evidence="3" id="KW-0862">Zinc</keyword>
<dbReference type="Gene3D" id="3.30.530.20">
    <property type="match status" value="1"/>
</dbReference>
<feature type="compositionally biased region" description="Polar residues" evidence="5">
    <location>
        <begin position="434"/>
        <end position="449"/>
    </location>
</feature>
<gene>
    <name evidence="7" type="ORF">N0F65_005776</name>
</gene>
<organism evidence="7 8">
    <name type="scientific">Lagenidium giganteum</name>
    <dbReference type="NCBI Taxonomy" id="4803"/>
    <lineage>
        <taxon>Eukaryota</taxon>
        <taxon>Sar</taxon>
        <taxon>Stramenopiles</taxon>
        <taxon>Oomycota</taxon>
        <taxon>Peronosporomycetes</taxon>
        <taxon>Pythiales</taxon>
        <taxon>Pythiaceae</taxon>
    </lineage>
</organism>
<evidence type="ECO:0000256" key="2">
    <source>
        <dbReference type="ARBA" id="ARBA00022771"/>
    </source>
</evidence>
<feature type="domain" description="FYVE-type" evidence="6">
    <location>
        <begin position="285"/>
        <end position="344"/>
    </location>
</feature>
<dbReference type="InterPro" id="IPR017455">
    <property type="entry name" value="Znf_FYVE-rel"/>
</dbReference>